<evidence type="ECO:0000313" key="2">
    <source>
        <dbReference type="Proteomes" id="UP001153636"/>
    </source>
</evidence>
<reference evidence="1" key="1">
    <citation type="submission" date="2022-01" db="EMBL/GenBank/DDBJ databases">
        <authorList>
            <person name="King R."/>
        </authorList>
    </citation>
    <scope>NUCLEOTIDE SEQUENCE</scope>
</reference>
<dbReference type="AlphaFoldDB" id="A0A9P0GD97"/>
<dbReference type="Proteomes" id="UP001153636">
    <property type="component" value="Chromosome 2"/>
</dbReference>
<evidence type="ECO:0000313" key="1">
    <source>
        <dbReference type="EMBL" id="CAH1106686.1"/>
    </source>
</evidence>
<dbReference type="OrthoDB" id="6711362at2759"/>
<dbReference type="EMBL" id="OV651814">
    <property type="protein sequence ID" value="CAH1106686.1"/>
    <property type="molecule type" value="Genomic_DNA"/>
</dbReference>
<sequence>MEGFFVTIGPFQRYIDAGNLDKSWKQRNERFTAIHELKMDSSMAKCLPTFHPLTDYDTTSQFAGIGKKTCWKVFLSHHNLLSYVSINDNLEEDFNKMVNLERPSVQEKNNLTRICGKKVEQTWTRHNWVDDME</sequence>
<organism evidence="1 2">
    <name type="scientific">Psylliodes chrysocephalus</name>
    <dbReference type="NCBI Taxonomy" id="3402493"/>
    <lineage>
        <taxon>Eukaryota</taxon>
        <taxon>Metazoa</taxon>
        <taxon>Ecdysozoa</taxon>
        <taxon>Arthropoda</taxon>
        <taxon>Hexapoda</taxon>
        <taxon>Insecta</taxon>
        <taxon>Pterygota</taxon>
        <taxon>Neoptera</taxon>
        <taxon>Endopterygota</taxon>
        <taxon>Coleoptera</taxon>
        <taxon>Polyphaga</taxon>
        <taxon>Cucujiformia</taxon>
        <taxon>Chrysomeloidea</taxon>
        <taxon>Chrysomelidae</taxon>
        <taxon>Galerucinae</taxon>
        <taxon>Alticini</taxon>
        <taxon>Psylliodes</taxon>
    </lineage>
</organism>
<protein>
    <submittedName>
        <fullName evidence="1">Uncharacterized protein</fullName>
    </submittedName>
</protein>
<accession>A0A9P0GD97</accession>
<proteinExistence type="predicted"/>
<name>A0A9P0GD97_9CUCU</name>
<gene>
    <name evidence="1" type="ORF">PSYICH_LOCUS7132</name>
</gene>
<keyword evidence="2" id="KW-1185">Reference proteome</keyword>